<dbReference type="Proteomes" id="UP001221757">
    <property type="component" value="Unassembled WGS sequence"/>
</dbReference>
<gene>
    <name evidence="4" type="ORF">B0H17DRAFT_1083540</name>
</gene>
<dbReference type="PANTHER" id="PTHR43205">
    <property type="entry name" value="PROSTAGLANDIN REDUCTASE"/>
    <property type="match status" value="1"/>
</dbReference>
<feature type="domain" description="Enoyl reductase (ER)" evidence="3">
    <location>
        <begin position="48"/>
        <end position="367"/>
    </location>
</feature>
<dbReference type="InterPro" id="IPR011032">
    <property type="entry name" value="GroES-like_sf"/>
</dbReference>
<evidence type="ECO:0000256" key="2">
    <source>
        <dbReference type="SAM" id="Phobius"/>
    </source>
</evidence>
<dbReference type="Gene3D" id="3.90.180.10">
    <property type="entry name" value="Medium-chain alcohol dehydrogenases, catalytic domain"/>
    <property type="match status" value="1"/>
</dbReference>
<sequence length="372" mass="40389">MAPPSRPVPNPRIVFTKRPGNGFPVVGEHISLDNTRSIDLERVLLNGGFLTKTLLLSPEPAMRERMRDPEIRSYTTTAIVGAPLVGFGLVVVLRSEKDGIKAGDHMFGMTPFEAYTLQPYIEGRVEYKESEWPAGTFDMDSLALQVVPDPQGAFPWSRYCSILGIPGLSAFAGFEAYANAQEGETIFVSSGASGVGSMVIQLAKMKGMKVIASAGTNKKVEHMKRLGADVAFNYNMSAVSDFLREHGPLDLFWDNVGGSTLEAAIEHLTVYGRIIMCGSASEYNIGLEDRHGIKNTSYIFKKRLTVQGFLIADHAAKMAPRFFSEVPALVAQGKLVSEEHLVHGIENGPAAFVDMLKGGRALGKPVIVVAEE</sequence>
<dbReference type="SUPFAM" id="SSF50129">
    <property type="entry name" value="GroES-like"/>
    <property type="match status" value="1"/>
</dbReference>
<accession>A0AAD7D4A7</accession>
<evidence type="ECO:0000313" key="5">
    <source>
        <dbReference type="Proteomes" id="UP001221757"/>
    </source>
</evidence>
<dbReference type="Pfam" id="PF16884">
    <property type="entry name" value="ADH_N_2"/>
    <property type="match status" value="1"/>
</dbReference>
<dbReference type="InterPro" id="IPR045010">
    <property type="entry name" value="MDR_fam"/>
</dbReference>
<reference evidence="4" key="1">
    <citation type="submission" date="2023-03" db="EMBL/GenBank/DDBJ databases">
        <title>Massive genome expansion in bonnet fungi (Mycena s.s.) driven by repeated elements and novel gene families across ecological guilds.</title>
        <authorList>
            <consortium name="Lawrence Berkeley National Laboratory"/>
            <person name="Harder C.B."/>
            <person name="Miyauchi S."/>
            <person name="Viragh M."/>
            <person name="Kuo A."/>
            <person name="Thoen E."/>
            <person name="Andreopoulos B."/>
            <person name="Lu D."/>
            <person name="Skrede I."/>
            <person name="Drula E."/>
            <person name="Henrissat B."/>
            <person name="Morin E."/>
            <person name="Kohler A."/>
            <person name="Barry K."/>
            <person name="LaButti K."/>
            <person name="Morin E."/>
            <person name="Salamov A."/>
            <person name="Lipzen A."/>
            <person name="Mereny Z."/>
            <person name="Hegedus B."/>
            <person name="Baldrian P."/>
            <person name="Stursova M."/>
            <person name="Weitz H."/>
            <person name="Taylor A."/>
            <person name="Grigoriev I.V."/>
            <person name="Nagy L.G."/>
            <person name="Martin F."/>
            <person name="Kauserud H."/>
        </authorList>
    </citation>
    <scope>NUCLEOTIDE SEQUENCE</scope>
    <source>
        <strain evidence="4">CBHHK067</strain>
    </source>
</reference>
<dbReference type="CDD" id="cd05288">
    <property type="entry name" value="PGDH"/>
    <property type="match status" value="1"/>
</dbReference>
<dbReference type="InterPro" id="IPR020843">
    <property type="entry name" value="ER"/>
</dbReference>
<comment type="caution">
    <text evidence="4">The sequence shown here is derived from an EMBL/GenBank/DDBJ whole genome shotgun (WGS) entry which is preliminary data.</text>
</comment>
<protein>
    <recommendedName>
        <fullName evidence="3">Enoyl reductase (ER) domain-containing protein</fullName>
    </recommendedName>
</protein>
<dbReference type="PANTHER" id="PTHR43205:SF7">
    <property type="entry name" value="PROSTAGLANDIN REDUCTASE 1"/>
    <property type="match status" value="1"/>
</dbReference>
<dbReference type="SUPFAM" id="SSF51735">
    <property type="entry name" value="NAD(P)-binding Rossmann-fold domains"/>
    <property type="match status" value="1"/>
</dbReference>
<dbReference type="InterPro" id="IPR036291">
    <property type="entry name" value="NAD(P)-bd_dom_sf"/>
</dbReference>
<evidence type="ECO:0000313" key="4">
    <source>
        <dbReference type="EMBL" id="KAJ7672838.1"/>
    </source>
</evidence>
<dbReference type="GO" id="GO:0016628">
    <property type="term" value="F:oxidoreductase activity, acting on the CH-CH group of donors, NAD or NADP as acceptor"/>
    <property type="evidence" value="ECO:0007669"/>
    <property type="project" value="InterPro"/>
</dbReference>
<proteinExistence type="predicted"/>
<dbReference type="EMBL" id="JARKIE010000165">
    <property type="protein sequence ID" value="KAJ7672838.1"/>
    <property type="molecule type" value="Genomic_DNA"/>
</dbReference>
<dbReference type="Pfam" id="PF00107">
    <property type="entry name" value="ADH_zinc_N"/>
    <property type="match status" value="1"/>
</dbReference>
<keyword evidence="2" id="KW-0812">Transmembrane</keyword>
<keyword evidence="2" id="KW-1133">Transmembrane helix</keyword>
<evidence type="ECO:0000259" key="3">
    <source>
        <dbReference type="SMART" id="SM00829"/>
    </source>
</evidence>
<organism evidence="4 5">
    <name type="scientific">Mycena rosella</name>
    <name type="common">Pink bonnet</name>
    <name type="synonym">Agaricus rosellus</name>
    <dbReference type="NCBI Taxonomy" id="1033263"/>
    <lineage>
        <taxon>Eukaryota</taxon>
        <taxon>Fungi</taxon>
        <taxon>Dikarya</taxon>
        <taxon>Basidiomycota</taxon>
        <taxon>Agaricomycotina</taxon>
        <taxon>Agaricomycetes</taxon>
        <taxon>Agaricomycetidae</taxon>
        <taxon>Agaricales</taxon>
        <taxon>Marasmiineae</taxon>
        <taxon>Mycenaceae</taxon>
        <taxon>Mycena</taxon>
    </lineage>
</organism>
<evidence type="ECO:0000256" key="1">
    <source>
        <dbReference type="ARBA" id="ARBA00023002"/>
    </source>
</evidence>
<dbReference type="InterPro" id="IPR013149">
    <property type="entry name" value="ADH-like_C"/>
</dbReference>
<dbReference type="InterPro" id="IPR041694">
    <property type="entry name" value="ADH_N_2"/>
</dbReference>
<keyword evidence="5" id="KW-1185">Reference proteome</keyword>
<dbReference type="SMART" id="SM00829">
    <property type="entry name" value="PKS_ER"/>
    <property type="match status" value="1"/>
</dbReference>
<keyword evidence="2" id="KW-0472">Membrane</keyword>
<dbReference type="AlphaFoldDB" id="A0AAD7D4A7"/>
<name>A0AAD7D4A7_MYCRO</name>
<feature type="transmembrane region" description="Helical" evidence="2">
    <location>
        <begin position="71"/>
        <end position="93"/>
    </location>
</feature>
<keyword evidence="1" id="KW-0560">Oxidoreductase</keyword>
<dbReference type="Gene3D" id="3.40.50.720">
    <property type="entry name" value="NAD(P)-binding Rossmann-like Domain"/>
    <property type="match status" value="1"/>
</dbReference>